<keyword evidence="3" id="KW-1185">Reference proteome</keyword>
<evidence type="ECO:0000256" key="1">
    <source>
        <dbReference type="SAM" id="SignalP"/>
    </source>
</evidence>
<organism evidence="2 3">
    <name type="scientific">Tabrizicola soli</name>
    <dbReference type="NCBI Taxonomy" id="2185115"/>
    <lineage>
        <taxon>Bacteria</taxon>
        <taxon>Pseudomonadati</taxon>
        <taxon>Pseudomonadota</taxon>
        <taxon>Alphaproteobacteria</taxon>
        <taxon>Rhodobacterales</taxon>
        <taxon>Paracoccaceae</taxon>
        <taxon>Tabrizicola</taxon>
    </lineage>
</organism>
<sequence length="715" mass="74216">MIRLACLFLLSLTLPALAETASIRSGEHDGFTRLVVELPSASGWTLGRTPMGYGFAFAGPSQPDYELGRVWDLIPRTRLQALRVEPGSGALQLSLACDCHVLPFEYRPGVIVLDIKDGPAPAGSGFEQPFDPGSAEAVPAPQAEATGYDWLSDLPGTAGSTNSPLDLPELATGAVSLEPLRDQLLAEISRGAAEGVVDMELPGKPPKVADAALEDLPGSHVHIGELPGVAASLGGGSTEPAILAECAPGEMLDLPAWGEGQSALDLLAGGRSGFYGEFDAVKTDAVLESVRRHLFLGFGAEARQYAALVPTAEAPPELAWYQSMSRLVEGESDPTTPFAKMLPCDGPAALWAAFALDRLPQGRDVNVAAIQRGFLALPPHLRTALGAGLAEKMLARGDGDAARLIRDSMERAPFADAGAIALLDAKVDLHAERPEAARDHAAAAVAEAGADIAPLITLVDTHLPQAEPLSPEVADSLAAVLGESDGRPDEPSIRRALVLALALSGQTAAAFDASEGTAPPELWQIAGRLARDDDFLAHAVLAADQDPPGIAPEVRGQIARRLLDLGFADPALQWLGPLGPEAAAGDRLLAAEGELARGDARAALALLSGLDLPEARTLRGRAHVQLGDFAPARALLMAAGEAEEAARLRTWTRDWPGLSAEGDAPWKAAATLVVAPDPEAEGGLLARGTRLAEEGTRARAAVAALLAAVPSPVAP</sequence>
<evidence type="ECO:0008006" key="4">
    <source>
        <dbReference type="Google" id="ProtNLM"/>
    </source>
</evidence>
<feature type="signal peptide" evidence="1">
    <location>
        <begin position="1"/>
        <end position="18"/>
    </location>
</feature>
<name>A0ABV7DTH6_9RHOB</name>
<proteinExistence type="predicted"/>
<dbReference type="RefSeq" id="WP_197643190.1">
    <property type="nucleotide sequence ID" value="NZ_JAEACP010000008.1"/>
</dbReference>
<reference evidence="3" key="1">
    <citation type="journal article" date="2019" name="Int. J. Syst. Evol. Microbiol.">
        <title>The Global Catalogue of Microorganisms (GCM) 10K type strain sequencing project: providing services to taxonomists for standard genome sequencing and annotation.</title>
        <authorList>
            <consortium name="The Broad Institute Genomics Platform"/>
            <consortium name="The Broad Institute Genome Sequencing Center for Infectious Disease"/>
            <person name="Wu L."/>
            <person name="Ma J."/>
        </authorList>
    </citation>
    <scope>NUCLEOTIDE SEQUENCE [LARGE SCALE GENOMIC DNA]</scope>
    <source>
        <strain evidence="3">KCTC 62102</strain>
    </source>
</reference>
<gene>
    <name evidence="2" type="ORF">ACFOD6_07460</name>
</gene>
<keyword evidence="1" id="KW-0732">Signal</keyword>
<evidence type="ECO:0000313" key="3">
    <source>
        <dbReference type="Proteomes" id="UP001595445"/>
    </source>
</evidence>
<evidence type="ECO:0000313" key="2">
    <source>
        <dbReference type="EMBL" id="MFC3085883.1"/>
    </source>
</evidence>
<dbReference type="EMBL" id="JBHRSM010000013">
    <property type="protein sequence ID" value="MFC3085883.1"/>
    <property type="molecule type" value="Genomic_DNA"/>
</dbReference>
<accession>A0ABV7DTH6</accession>
<dbReference type="Proteomes" id="UP001595445">
    <property type="component" value="Unassembled WGS sequence"/>
</dbReference>
<comment type="caution">
    <text evidence="2">The sequence shown here is derived from an EMBL/GenBank/DDBJ whole genome shotgun (WGS) entry which is preliminary data.</text>
</comment>
<feature type="chain" id="PRO_5046948921" description="HEAT repeat domain-containing protein" evidence="1">
    <location>
        <begin position="19"/>
        <end position="715"/>
    </location>
</feature>
<protein>
    <recommendedName>
        <fullName evidence="4">HEAT repeat domain-containing protein</fullName>
    </recommendedName>
</protein>